<dbReference type="InterPro" id="IPR019480">
    <property type="entry name" value="Dihydroorotate_DH_Fe-S-bd"/>
</dbReference>
<dbReference type="InterPro" id="IPR017938">
    <property type="entry name" value="Riboflavin_synthase-like_b-brl"/>
</dbReference>
<organism evidence="4">
    <name type="scientific">Ignisphaera aggregans</name>
    <dbReference type="NCBI Taxonomy" id="334771"/>
    <lineage>
        <taxon>Archaea</taxon>
        <taxon>Thermoproteota</taxon>
        <taxon>Thermoprotei</taxon>
        <taxon>Desulfurococcales</taxon>
        <taxon>Desulfurococcaceae</taxon>
        <taxon>Ignisphaera</taxon>
    </lineage>
</organism>
<dbReference type="GO" id="GO:0050660">
    <property type="term" value="F:flavin adenine dinucleotide binding"/>
    <property type="evidence" value="ECO:0007669"/>
    <property type="project" value="InterPro"/>
</dbReference>
<dbReference type="InterPro" id="IPR017927">
    <property type="entry name" value="FAD-bd_FR_type"/>
</dbReference>
<comment type="cofactor">
    <cofactor evidence="2">
        <name>[2Fe-2S] cluster</name>
        <dbReference type="ChEBI" id="CHEBI:190135"/>
    </cofactor>
    <text evidence="2">Binds 1 [2Fe-2S] cluster per subunit.</text>
</comment>
<keyword evidence="1" id="KW-0285">Flavoprotein</keyword>
<feature type="domain" description="FAD-binding FR-type" evidence="3">
    <location>
        <begin position="12"/>
        <end position="108"/>
    </location>
</feature>
<keyword evidence="2" id="KW-0411">Iron-sulfur</keyword>
<dbReference type="PROSITE" id="PS00197">
    <property type="entry name" value="2FE2S_FER_1"/>
    <property type="match status" value="1"/>
</dbReference>
<feature type="binding site" evidence="2">
    <location>
        <position position="239"/>
    </location>
    <ligand>
        <name>[2Fe-2S] cluster</name>
        <dbReference type="ChEBI" id="CHEBI:190135"/>
    </ligand>
</feature>
<dbReference type="SUPFAM" id="SSF63380">
    <property type="entry name" value="Riboflavin synthase domain-like"/>
    <property type="match status" value="1"/>
</dbReference>
<dbReference type="PANTHER" id="PTHR43513:SF3">
    <property type="entry name" value="DIHYDROOROTATE DEHYDROGENASE B (NAD(+)), ELECTRON TRANSFER SUBUNIT-RELATED"/>
    <property type="match status" value="1"/>
</dbReference>
<feature type="binding site" evidence="2">
    <location>
        <position position="231"/>
    </location>
    <ligand>
        <name>[2Fe-2S] cluster</name>
        <dbReference type="ChEBI" id="CHEBI:190135"/>
    </ligand>
</feature>
<accession>A0A7C4BBI3</accession>
<feature type="binding site" evidence="2">
    <location>
        <position position="249"/>
    </location>
    <ligand>
        <name>[2Fe-2S] cluster</name>
        <dbReference type="ChEBI" id="CHEBI:190135"/>
    </ligand>
</feature>
<protein>
    <recommendedName>
        <fullName evidence="3">FAD-binding FR-type domain-containing protein</fullName>
    </recommendedName>
</protein>
<feature type="binding site" evidence="1">
    <location>
        <begin position="83"/>
        <end position="84"/>
    </location>
    <ligand>
        <name>FAD</name>
        <dbReference type="ChEBI" id="CHEBI:57692"/>
    </ligand>
</feature>
<gene>
    <name evidence="4" type="ORF">ENV14_02690</name>
</gene>
<evidence type="ECO:0000256" key="2">
    <source>
        <dbReference type="PIRSR" id="PIRSR006816-2"/>
    </source>
</evidence>
<reference evidence="4" key="1">
    <citation type="journal article" date="2020" name="mSystems">
        <title>Genome- and Community-Level Interaction Insights into Carbon Utilization and Element Cycling Functions of Hydrothermarchaeota in Hydrothermal Sediment.</title>
        <authorList>
            <person name="Zhou Z."/>
            <person name="Liu Y."/>
            <person name="Xu W."/>
            <person name="Pan J."/>
            <person name="Luo Z.H."/>
            <person name="Li M."/>
        </authorList>
    </citation>
    <scope>NUCLEOTIDE SEQUENCE [LARGE SCALE GENOMIC DNA]</scope>
    <source>
        <strain evidence="4">SpSt-732</strain>
    </source>
</reference>
<dbReference type="InterPro" id="IPR039261">
    <property type="entry name" value="FNR_nucleotide-bd"/>
</dbReference>
<dbReference type="AlphaFoldDB" id="A0A7C4BBI3"/>
<dbReference type="Gene3D" id="3.40.50.80">
    <property type="entry name" value="Nucleotide-binding domain of ferredoxin-NADP reductase (FNR) module"/>
    <property type="match status" value="1"/>
</dbReference>
<evidence type="ECO:0000313" key="4">
    <source>
        <dbReference type="EMBL" id="HGI87291.1"/>
    </source>
</evidence>
<dbReference type="GO" id="GO:0006221">
    <property type="term" value="P:pyrimidine nucleotide biosynthetic process"/>
    <property type="evidence" value="ECO:0007669"/>
    <property type="project" value="InterPro"/>
</dbReference>
<dbReference type="GO" id="GO:0051537">
    <property type="term" value="F:2 iron, 2 sulfur cluster binding"/>
    <property type="evidence" value="ECO:0007669"/>
    <property type="project" value="UniProtKB-KW"/>
</dbReference>
<evidence type="ECO:0000259" key="3">
    <source>
        <dbReference type="PROSITE" id="PS51384"/>
    </source>
</evidence>
<comment type="cofactor">
    <cofactor evidence="1">
        <name>FAD</name>
        <dbReference type="ChEBI" id="CHEBI:57692"/>
    </cofactor>
    <text evidence="1">Binds 1 FAD per subunit.</text>
</comment>
<dbReference type="PIRSF" id="PIRSF006816">
    <property type="entry name" value="Cyc3_hyd_g"/>
    <property type="match status" value="1"/>
</dbReference>
<keyword evidence="1" id="KW-0274">FAD</keyword>
<dbReference type="GO" id="GO:0046872">
    <property type="term" value="F:metal ion binding"/>
    <property type="evidence" value="ECO:0007669"/>
    <property type="project" value="UniProtKB-KW"/>
</dbReference>
<keyword evidence="2" id="KW-0479">Metal-binding</keyword>
<proteinExistence type="predicted"/>
<keyword evidence="2" id="KW-0408">Iron</keyword>
<feature type="binding site" evidence="2">
    <location>
        <position position="236"/>
    </location>
    <ligand>
        <name>[2Fe-2S] cluster</name>
        <dbReference type="ChEBI" id="CHEBI:190135"/>
    </ligand>
</feature>
<dbReference type="PANTHER" id="PTHR43513">
    <property type="entry name" value="DIHYDROOROTATE DEHYDROGENASE B (NAD(+)), ELECTRON TRANSFER SUBUNIT"/>
    <property type="match status" value="1"/>
</dbReference>
<dbReference type="InterPro" id="IPR012165">
    <property type="entry name" value="Cyt_c3_hydrogenase_gsu"/>
</dbReference>
<keyword evidence="2" id="KW-0001">2Fe-2S</keyword>
<dbReference type="InterPro" id="IPR050353">
    <property type="entry name" value="PyrK_electron_transfer"/>
</dbReference>
<sequence>MLLGKDNVMLRFFFRPFKVLENMQIAPNTYLLITEPGNTLNNVNVKPFNFFNIWVPRVDEIPLSIAYEDGKRLFFLYKLKGLGTKTLAQQRVGSFIGIKGPLGRGFEPQEGEKWLAVVGGIGVAPIPMLIRRAFEVGAKIDVFWGVRSSSEFFDIGGIFGLPNRAWRMVRVSEDCVEGFCGLVTDAIKGIDLDKYDVVIAVGPQEMLKAFCRQYGEDRENAYISLETIVKCGMGICGSCYVLGSEKLLCVDGPVFKCTEVMKHFESASA</sequence>
<dbReference type="SUPFAM" id="SSF52343">
    <property type="entry name" value="Ferredoxin reductase-like, C-terminal NADP-linked domain"/>
    <property type="match status" value="1"/>
</dbReference>
<name>A0A7C4BBI3_9CREN</name>
<dbReference type="Pfam" id="PF10418">
    <property type="entry name" value="DHODB_Fe-S_bind"/>
    <property type="match status" value="1"/>
</dbReference>
<dbReference type="EMBL" id="DTFF01000022">
    <property type="protein sequence ID" value="HGI87291.1"/>
    <property type="molecule type" value="Genomic_DNA"/>
</dbReference>
<dbReference type="Gene3D" id="2.40.30.10">
    <property type="entry name" value="Translation factors"/>
    <property type="match status" value="1"/>
</dbReference>
<evidence type="ECO:0000256" key="1">
    <source>
        <dbReference type="PIRSR" id="PIRSR006816-1"/>
    </source>
</evidence>
<dbReference type="InterPro" id="IPR006058">
    <property type="entry name" value="2Fe2S_fd_BS"/>
</dbReference>
<dbReference type="PROSITE" id="PS51384">
    <property type="entry name" value="FAD_FR"/>
    <property type="match status" value="1"/>
</dbReference>
<comment type="caution">
    <text evidence="4">The sequence shown here is derived from an EMBL/GenBank/DDBJ whole genome shotgun (WGS) entry which is preliminary data.</text>
</comment>
<dbReference type="GO" id="GO:0016491">
    <property type="term" value="F:oxidoreductase activity"/>
    <property type="evidence" value="ECO:0007669"/>
    <property type="project" value="InterPro"/>
</dbReference>